<evidence type="ECO:0000313" key="2">
    <source>
        <dbReference type="Proteomes" id="UP000509667"/>
    </source>
</evidence>
<keyword evidence="1" id="KW-0489">Methyltransferase</keyword>
<dbReference type="GO" id="GO:0008168">
    <property type="term" value="F:methyltransferase activity"/>
    <property type="evidence" value="ECO:0007669"/>
    <property type="project" value="UniProtKB-KW"/>
</dbReference>
<dbReference type="Pfam" id="PF13489">
    <property type="entry name" value="Methyltransf_23"/>
    <property type="match status" value="1"/>
</dbReference>
<name>A0A7D5P2Z9_9EURY</name>
<dbReference type="Gene3D" id="3.40.50.150">
    <property type="entry name" value="Vaccinia Virus protein VP39"/>
    <property type="match status" value="1"/>
</dbReference>
<gene>
    <name evidence="1" type="ORF">HZS55_05675</name>
</gene>
<protein>
    <submittedName>
        <fullName evidence="1">Class I SAM-dependent methyltransferase</fullName>
    </submittedName>
</protein>
<organism evidence="1 2">
    <name type="scientific">Halosimplex rubrum</name>
    <dbReference type="NCBI Taxonomy" id="869889"/>
    <lineage>
        <taxon>Archaea</taxon>
        <taxon>Methanobacteriati</taxon>
        <taxon>Methanobacteriota</taxon>
        <taxon>Stenosarchaea group</taxon>
        <taxon>Halobacteria</taxon>
        <taxon>Halobacteriales</taxon>
        <taxon>Haloarculaceae</taxon>
        <taxon>Halosimplex</taxon>
    </lineage>
</organism>
<dbReference type="OrthoDB" id="8915at2157"/>
<dbReference type="EMBL" id="CP058910">
    <property type="protein sequence ID" value="QLH76824.1"/>
    <property type="molecule type" value="Genomic_DNA"/>
</dbReference>
<reference evidence="1 2" key="1">
    <citation type="submission" date="2020-07" db="EMBL/GenBank/DDBJ databases">
        <title>Halosimplex pelagicum sp. nov. and Halosimplex rubrum sp. nov., isolated from salted brown alga Laminaria, and emended description of the genus Halosimplex.</title>
        <authorList>
            <person name="Cui H."/>
        </authorList>
    </citation>
    <scope>NUCLEOTIDE SEQUENCE [LARGE SCALE GENOMIC DNA]</scope>
    <source>
        <strain evidence="1 2">R27</strain>
    </source>
</reference>
<dbReference type="KEGG" id="hrr:HZS55_05675"/>
<dbReference type="CDD" id="cd02440">
    <property type="entry name" value="AdoMet_MTases"/>
    <property type="match status" value="1"/>
</dbReference>
<accession>A0A7D5P2Z9</accession>
<dbReference type="RefSeq" id="WP_179910758.1">
    <property type="nucleotide sequence ID" value="NZ_CP058910.1"/>
</dbReference>
<evidence type="ECO:0000313" key="1">
    <source>
        <dbReference type="EMBL" id="QLH76824.1"/>
    </source>
</evidence>
<dbReference type="SUPFAM" id="SSF53335">
    <property type="entry name" value="S-adenosyl-L-methionine-dependent methyltransferases"/>
    <property type="match status" value="1"/>
</dbReference>
<dbReference type="PANTHER" id="PTHR43861">
    <property type="entry name" value="TRANS-ACONITATE 2-METHYLTRANSFERASE-RELATED"/>
    <property type="match status" value="1"/>
</dbReference>
<dbReference type="Proteomes" id="UP000509667">
    <property type="component" value="Chromosome"/>
</dbReference>
<dbReference type="InterPro" id="IPR029063">
    <property type="entry name" value="SAM-dependent_MTases_sf"/>
</dbReference>
<keyword evidence="1" id="KW-0808">Transferase</keyword>
<proteinExistence type="predicted"/>
<dbReference type="GeneID" id="56077332"/>
<keyword evidence="2" id="KW-1185">Reference proteome</keyword>
<dbReference type="GO" id="GO:0032259">
    <property type="term" value="P:methylation"/>
    <property type="evidence" value="ECO:0007669"/>
    <property type="project" value="UniProtKB-KW"/>
</dbReference>
<sequence>MMDAERYDLIEDNEYGFFRLDPIPSDETLSEFYQSEYPELLENGELAADVSRLLRDDDEAKRERIWRRSTWYADHMDIIEREFPNCHRILDVGCGTGEFISFVMDQGYDAVGIEPSGRIGDTAREKGFDVHETTVEKYAESQNTNFDLITMFNVLEHVPNPIEVLEACRELLIDDGMLIVKVPNEFNPFQMAARAALNLGTWWVDPPTHIFYFNFDSLAKLLSDLGFEVQARFADFPMSQFLLMGHNYVENDEMGRDCHDQRVRFELAIDDDHRRMFYSSLASVGLGRNCTLFATAE</sequence>
<dbReference type="AlphaFoldDB" id="A0A7D5P2Z9"/>